<evidence type="ECO:0000256" key="3">
    <source>
        <dbReference type="ARBA" id="ARBA00023242"/>
    </source>
</evidence>
<dbReference type="PANTHER" id="PTHR45623">
    <property type="entry name" value="CHROMODOMAIN-HELICASE-DNA-BINDING PROTEIN 3-RELATED-RELATED"/>
    <property type="match status" value="1"/>
</dbReference>
<dbReference type="Pfam" id="PF06465">
    <property type="entry name" value="DUF1087"/>
    <property type="match status" value="1"/>
</dbReference>
<feature type="region of interest" description="Disordered" evidence="4">
    <location>
        <begin position="178"/>
        <end position="206"/>
    </location>
</feature>
<feature type="compositionally biased region" description="Polar residues" evidence="4">
    <location>
        <begin position="547"/>
        <end position="557"/>
    </location>
</feature>
<feature type="region of interest" description="Disordered" evidence="4">
    <location>
        <begin position="444"/>
        <end position="472"/>
    </location>
</feature>
<evidence type="ECO:0000313" key="7">
    <source>
        <dbReference type="Proteomes" id="UP000250321"/>
    </source>
</evidence>
<feature type="region of interest" description="Disordered" evidence="4">
    <location>
        <begin position="524"/>
        <end position="559"/>
    </location>
</feature>
<dbReference type="GO" id="GO:0003682">
    <property type="term" value="F:chromatin binding"/>
    <property type="evidence" value="ECO:0007669"/>
    <property type="project" value="TreeGrafter"/>
</dbReference>
<dbReference type="InterPro" id="IPR027417">
    <property type="entry name" value="P-loop_NTPase"/>
</dbReference>
<evidence type="ECO:0000256" key="4">
    <source>
        <dbReference type="SAM" id="MobiDB-lite"/>
    </source>
</evidence>
<keyword evidence="3" id="KW-0539">Nucleus</keyword>
<keyword evidence="7" id="KW-1185">Reference proteome</keyword>
<dbReference type="SMART" id="SM01147">
    <property type="entry name" value="DUF1087"/>
    <property type="match status" value="1"/>
</dbReference>
<dbReference type="InterPro" id="IPR009463">
    <property type="entry name" value="DUF1087"/>
</dbReference>
<feature type="region of interest" description="Disordered" evidence="4">
    <location>
        <begin position="396"/>
        <end position="424"/>
    </location>
</feature>
<feature type="region of interest" description="Disordered" evidence="4">
    <location>
        <begin position="875"/>
        <end position="908"/>
    </location>
</feature>
<dbReference type="InterPro" id="IPR000330">
    <property type="entry name" value="SNF2_N"/>
</dbReference>
<feature type="compositionally biased region" description="Polar residues" evidence="4">
    <location>
        <begin position="797"/>
        <end position="807"/>
    </location>
</feature>
<comment type="subcellular location">
    <subcellularLocation>
        <location evidence="1">Nucleus</location>
    </subcellularLocation>
</comment>
<evidence type="ECO:0000256" key="1">
    <source>
        <dbReference type="ARBA" id="ARBA00004123"/>
    </source>
</evidence>
<feature type="compositionally biased region" description="Basic and acidic residues" evidence="4">
    <location>
        <begin position="811"/>
        <end position="821"/>
    </location>
</feature>
<dbReference type="CDD" id="cd18793">
    <property type="entry name" value="SF2_C_SNF"/>
    <property type="match status" value="1"/>
</dbReference>
<dbReference type="SUPFAM" id="SSF52540">
    <property type="entry name" value="P-loop containing nucleoside triphosphate hydrolases"/>
    <property type="match status" value="1"/>
</dbReference>
<name>A0A314UQW1_PRUYE</name>
<dbReference type="GO" id="GO:0016887">
    <property type="term" value="F:ATP hydrolysis activity"/>
    <property type="evidence" value="ECO:0007669"/>
    <property type="project" value="TreeGrafter"/>
</dbReference>
<dbReference type="InterPro" id="IPR038718">
    <property type="entry name" value="SNF2-like_sf"/>
</dbReference>
<dbReference type="Gene3D" id="3.40.50.10810">
    <property type="entry name" value="Tandem AAA-ATPase domain"/>
    <property type="match status" value="1"/>
</dbReference>
<evidence type="ECO:0000313" key="6">
    <source>
        <dbReference type="EMBL" id="PQM39915.1"/>
    </source>
</evidence>
<dbReference type="GO" id="GO:0003677">
    <property type="term" value="F:DNA binding"/>
    <property type="evidence" value="ECO:0007669"/>
    <property type="project" value="TreeGrafter"/>
</dbReference>
<feature type="region of interest" description="Disordered" evidence="4">
    <location>
        <begin position="345"/>
        <end position="376"/>
    </location>
</feature>
<evidence type="ECO:0000259" key="5">
    <source>
        <dbReference type="SMART" id="SM01147"/>
    </source>
</evidence>
<dbReference type="OrthoDB" id="5857104at2759"/>
<proteinExistence type="predicted"/>
<organism evidence="6 7">
    <name type="scientific">Prunus yedoensis var. nudiflora</name>
    <dbReference type="NCBI Taxonomy" id="2094558"/>
    <lineage>
        <taxon>Eukaryota</taxon>
        <taxon>Viridiplantae</taxon>
        <taxon>Streptophyta</taxon>
        <taxon>Embryophyta</taxon>
        <taxon>Tracheophyta</taxon>
        <taxon>Spermatophyta</taxon>
        <taxon>Magnoliopsida</taxon>
        <taxon>eudicotyledons</taxon>
        <taxon>Gunneridae</taxon>
        <taxon>Pentapetalae</taxon>
        <taxon>rosids</taxon>
        <taxon>fabids</taxon>
        <taxon>Rosales</taxon>
        <taxon>Rosaceae</taxon>
        <taxon>Amygdaloideae</taxon>
        <taxon>Amygdaleae</taxon>
        <taxon>Prunus</taxon>
    </lineage>
</organism>
<dbReference type="Gene3D" id="3.40.50.300">
    <property type="entry name" value="P-loop containing nucleotide triphosphate hydrolases"/>
    <property type="match status" value="1"/>
</dbReference>
<dbReference type="Pfam" id="PF00176">
    <property type="entry name" value="SNF2-rel_dom"/>
    <property type="match status" value="1"/>
</dbReference>
<feature type="compositionally biased region" description="Polar residues" evidence="4">
    <location>
        <begin position="524"/>
        <end position="534"/>
    </location>
</feature>
<dbReference type="GO" id="GO:0000785">
    <property type="term" value="C:chromatin"/>
    <property type="evidence" value="ECO:0007669"/>
    <property type="project" value="TreeGrafter"/>
</dbReference>
<dbReference type="STRING" id="2094558.A0A314UQW1"/>
<evidence type="ECO:0000256" key="2">
    <source>
        <dbReference type="ARBA" id="ARBA00022801"/>
    </source>
</evidence>
<keyword evidence="2" id="KW-0378">Hydrolase</keyword>
<comment type="caution">
    <text evidence="6">The sequence shown here is derived from an EMBL/GenBank/DDBJ whole genome shotgun (WGS) entry which is preliminary data.</text>
</comment>
<feature type="domain" description="DUF1087" evidence="5">
    <location>
        <begin position="287"/>
        <end position="348"/>
    </location>
</feature>
<dbReference type="GO" id="GO:0005634">
    <property type="term" value="C:nucleus"/>
    <property type="evidence" value="ECO:0007669"/>
    <property type="project" value="UniProtKB-SubCell"/>
</dbReference>
<dbReference type="EMBL" id="PJQY01003125">
    <property type="protein sequence ID" value="PQM39915.1"/>
    <property type="molecule type" value="Genomic_DNA"/>
</dbReference>
<feature type="compositionally biased region" description="Basic residues" evidence="4">
    <location>
        <begin position="892"/>
        <end position="905"/>
    </location>
</feature>
<dbReference type="PANTHER" id="PTHR45623:SF28">
    <property type="entry name" value="PROTEIN CHROMATIN REMODELING 4"/>
    <property type="match status" value="1"/>
</dbReference>
<dbReference type="AlphaFoldDB" id="A0A314UQW1"/>
<dbReference type="Proteomes" id="UP000250321">
    <property type="component" value="Unassembled WGS sequence"/>
</dbReference>
<feature type="compositionally biased region" description="Basic and acidic residues" evidence="4">
    <location>
        <begin position="444"/>
        <end position="457"/>
    </location>
</feature>
<sequence>MLRRLKKDAMQNIPPKTERMVPVELSSIQAEYYRAMLTKNYQILRNIGKGVAQQSMLNIVMQLRKVCNHPYLIPGTEPDSGSVEFLHEMRIKASAKLTLLHSMLKILHKEGNRVLIFSQMTKLLDILEDYLAIEFGPKTYERVDGSVSVTDRQSAIALGIPKRVEDIIKWGTEELFNDSPSADGKDTDENNSNKDEAVTDVEHKHRKRTGGLGDVYKDKCTDSSNKIVWDESAILKLLDRSNLQSGSTDIAEGDLENDMLGSVKSIEWNEEPAEEQVVESPVGASDDICVQNTERKEDNMVTVTEENEWDRLLRLRWERYQSEEEAALGRGKRLRKAVSYREAYAAHPTETLSESGAEEEREPEPEPEREYTPAGRALKAKFAKLRARQKERLAQRNAIEESHPSEGLPVESLPPCPTNTAKDGDQATGLVQFFRERPSVIDLEDNKLDAPKAKTDSPLRLGRQSKHKSSRLDLSVNPLDYLSPDIFFPSHQSQRTSMTNSVPPNNLLPVLGLCAPNASQIESSNKNFSRSNCRQKGARPEFPFSLAPQSGTLSETDVNGDEVKLSGASAEVSRLKNNIPNGGLPFRPYPPAIQGNSYDRPESSGAAFSDFQERMALPNLPFDEKLLPRFPLSTKSIPSPHFDFLPSLSLGGRLEPSNGSLQELPTMPLFPNLKLPPQDAPRYNQQDREVPPTLASDRLGLHNEQFPPIPTWFHEKFRANFSGDSSGGVSDRPGTSSNVPIEEPFVVTSFGTSCLGLNSSSSYDVQKKEDEQGAYKYGKLPCLLDRSLNVLRDMNNNLGRGEPTSSGFLPDPKRGLLKGKDLAGSSSSKDKLPHWLREAVSAPAKPPAPDLPPTVSAIAQSVRLLYGEDKRTIPPFVIPGPPPSLPKDPRRSLKKKRKQKSRLFRRIPPEIAGSSQDFQSTHFGDNAQAPFLWSHHFHCFHNQWLQLQAFHGLNLTSVRLSV</sequence>
<dbReference type="GO" id="GO:0005524">
    <property type="term" value="F:ATP binding"/>
    <property type="evidence" value="ECO:0007669"/>
    <property type="project" value="InterPro"/>
</dbReference>
<feature type="region of interest" description="Disordered" evidence="4">
    <location>
        <begin position="797"/>
        <end position="831"/>
    </location>
</feature>
<protein>
    <submittedName>
        <fullName evidence="6">Protein CHROMATIN REMODELING 4</fullName>
    </submittedName>
</protein>
<dbReference type="GO" id="GO:0140658">
    <property type="term" value="F:ATP-dependent chromatin remodeler activity"/>
    <property type="evidence" value="ECO:0007669"/>
    <property type="project" value="TreeGrafter"/>
</dbReference>
<reference evidence="6 7" key="1">
    <citation type="submission" date="2018-02" db="EMBL/GenBank/DDBJ databases">
        <title>Draft genome of wild Prunus yedoensis var. nudiflora.</title>
        <authorList>
            <person name="Baek S."/>
            <person name="Kim J.-H."/>
            <person name="Choi K."/>
            <person name="Kim G.-B."/>
            <person name="Cho A."/>
            <person name="Jang H."/>
            <person name="Shin C.-H."/>
            <person name="Yu H.-J."/>
            <person name="Mun J.-H."/>
        </authorList>
    </citation>
    <scope>NUCLEOTIDE SEQUENCE [LARGE SCALE GENOMIC DNA]</scope>
    <source>
        <strain evidence="7">cv. Jeju island</strain>
        <tissue evidence="6">Leaf</tissue>
    </source>
</reference>
<feature type="compositionally biased region" description="Pro residues" evidence="4">
    <location>
        <begin position="876"/>
        <end position="886"/>
    </location>
</feature>
<dbReference type="InterPro" id="IPR049730">
    <property type="entry name" value="SNF2/RAD54-like_C"/>
</dbReference>
<dbReference type="GO" id="GO:0042393">
    <property type="term" value="F:histone binding"/>
    <property type="evidence" value="ECO:0007669"/>
    <property type="project" value="TreeGrafter"/>
</dbReference>
<gene>
    <name evidence="6" type="ORF">Pyn_28476</name>
</gene>
<accession>A0A314UQW1</accession>
<feature type="compositionally biased region" description="Basic and acidic residues" evidence="4">
    <location>
        <begin position="183"/>
        <end position="203"/>
    </location>
</feature>